<evidence type="ECO:0000256" key="1">
    <source>
        <dbReference type="SAM" id="Phobius"/>
    </source>
</evidence>
<keyword evidence="1" id="KW-0472">Membrane</keyword>
<dbReference type="AlphaFoldDB" id="A0A679IZW9"/>
<dbReference type="EMBL" id="LR743504">
    <property type="protein sequence ID" value="CAA2106525.1"/>
    <property type="molecule type" value="Genomic_DNA"/>
</dbReference>
<proteinExistence type="predicted"/>
<reference evidence="2" key="1">
    <citation type="submission" date="2019-12" db="EMBL/GenBank/DDBJ databases">
        <authorList>
            <person name="Cremers G."/>
        </authorList>
    </citation>
    <scope>NUCLEOTIDE SEQUENCE</scope>
    <source>
        <strain evidence="2">Mbul1</strain>
    </source>
</reference>
<gene>
    <name evidence="2" type="ORF">MBUL_03717</name>
</gene>
<sequence length="65" mass="6775">MAPSAALSMVRHDDLIRASQAAGRAFSPIEDGQDDGAVPSSRFLALSAVSLAGFIASFGIFFVFI</sequence>
<protein>
    <submittedName>
        <fullName evidence="2">Uncharacterized protein</fullName>
    </submittedName>
</protein>
<name>A0A679IZW9_9HYPH</name>
<keyword evidence="1" id="KW-1133">Transmembrane helix</keyword>
<accession>A0A679IZW9</accession>
<feature type="transmembrane region" description="Helical" evidence="1">
    <location>
        <begin position="43"/>
        <end position="64"/>
    </location>
</feature>
<keyword evidence="1" id="KW-0812">Transmembrane</keyword>
<evidence type="ECO:0000313" key="2">
    <source>
        <dbReference type="EMBL" id="CAA2106525.1"/>
    </source>
</evidence>
<organism evidence="2">
    <name type="scientific">Methylobacterium bullatum</name>
    <dbReference type="NCBI Taxonomy" id="570505"/>
    <lineage>
        <taxon>Bacteria</taxon>
        <taxon>Pseudomonadati</taxon>
        <taxon>Pseudomonadota</taxon>
        <taxon>Alphaproteobacteria</taxon>
        <taxon>Hyphomicrobiales</taxon>
        <taxon>Methylobacteriaceae</taxon>
        <taxon>Methylobacterium</taxon>
    </lineage>
</organism>